<dbReference type="Gene3D" id="3.40.50.2000">
    <property type="entry name" value="Glycogen Phosphorylase B"/>
    <property type="match status" value="1"/>
</dbReference>
<proteinExistence type="predicted"/>
<evidence type="ECO:0000313" key="1">
    <source>
        <dbReference type="EMBL" id="WZO35571.1"/>
    </source>
</evidence>
<keyword evidence="1" id="KW-0808">Transferase</keyword>
<gene>
    <name evidence="1" type="ORF">MRBLWS13_003275</name>
</gene>
<dbReference type="RefSeq" id="WP_349426391.1">
    <property type="nucleotide sequence ID" value="NZ_CP151632.1"/>
</dbReference>
<keyword evidence="1" id="KW-0328">Glycosyltransferase</keyword>
<sequence length="398" mass="44127">MTEADSRIHRTAAGRTAEGTDDFVFTFSFETYADAVRRGMMRPPDRIVSSLMRSPNVGRMVVANPFRWLPRVTMSPVLDRDARFPASDRIWLHSPARRRRADRLEPAEVAAEYAEYDASLRREAQRRGLSDPVALTCNPLVAGFSPFDWARQTTFFARDDWLSSPGRSEYWPAFREAYRRISASGRSVVAVSAQILERIEPTGPHEVVANGVEPAEWLPAPPPEPAWLARVPRPRAVYVGTLDSRLDVEGIADFARARPDVHTVLMGPLPDAAYIAPLRALANVHVHGSVGRAELIATLRNCDLALVAHRRTPLTEAMSPLKLYEYLAAGLPVLSIDLPPVRDISDRVWLTPAVSDFVDVLDAALQAGPAEDSARTAFIEANSWTARHERIITLARGA</sequence>
<accession>A0AAU6SFE3</accession>
<dbReference type="EC" id="2.4.-.-" evidence="1"/>
<reference evidence="1" key="1">
    <citation type="submission" date="2024-04" db="EMBL/GenBank/DDBJ databases">
        <authorList>
            <person name="Roder T."/>
            <person name="Oberhansli S."/>
            <person name="Kreuzer M."/>
        </authorList>
    </citation>
    <scope>NUCLEOTIDE SEQUENCE</scope>
    <source>
        <strain evidence="1">LWS13-1.2</strain>
    </source>
</reference>
<protein>
    <submittedName>
        <fullName evidence="1">Glycosyltransferase</fullName>
        <ecNumber evidence="1">2.4.-.-</ecNumber>
    </submittedName>
</protein>
<dbReference type="Pfam" id="PF13692">
    <property type="entry name" value="Glyco_trans_1_4"/>
    <property type="match status" value="1"/>
</dbReference>
<name>A0AAU6SFE3_9MICO</name>
<dbReference type="SUPFAM" id="SSF53756">
    <property type="entry name" value="UDP-Glycosyltransferase/glycogen phosphorylase"/>
    <property type="match status" value="1"/>
</dbReference>
<organism evidence="1">
    <name type="scientific">Microbacterium sp. LWS13-1.2</name>
    <dbReference type="NCBI Taxonomy" id="3135264"/>
    <lineage>
        <taxon>Bacteria</taxon>
        <taxon>Bacillati</taxon>
        <taxon>Actinomycetota</taxon>
        <taxon>Actinomycetes</taxon>
        <taxon>Micrococcales</taxon>
        <taxon>Microbacteriaceae</taxon>
        <taxon>Microbacterium</taxon>
    </lineage>
</organism>
<dbReference type="EMBL" id="CP151632">
    <property type="protein sequence ID" value="WZO35571.1"/>
    <property type="molecule type" value="Genomic_DNA"/>
</dbReference>
<dbReference type="GO" id="GO:0016757">
    <property type="term" value="F:glycosyltransferase activity"/>
    <property type="evidence" value="ECO:0007669"/>
    <property type="project" value="UniProtKB-KW"/>
</dbReference>
<dbReference type="AlphaFoldDB" id="A0AAU6SFE3"/>